<keyword evidence="3" id="KW-0482">Metalloprotease</keyword>
<keyword evidence="1" id="KW-0472">Membrane</keyword>
<dbReference type="GO" id="GO:0008237">
    <property type="term" value="F:metallopeptidase activity"/>
    <property type="evidence" value="ECO:0007669"/>
    <property type="project" value="UniProtKB-KW"/>
</dbReference>
<keyword evidence="4" id="KW-1185">Reference proteome</keyword>
<feature type="transmembrane region" description="Helical" evidence="1">
    <location>
        <begin position="63"/>
        <end position="86"/>
    </location>
</feature>
<reference evidence="3 4" key="1">
    <citation type="submission" date="2023-06" db="EMBL/GenBank/DDBJ databases">
        <title>Microbacterium sp. nov., isolated from a waste landfill.</title>
        <authorList>
            <person name="Wen W."/>
        </authorList>
    </citation>
    <scope>NUCLEOTIDE SEQUENCE [LARGE SCALE GENOMIC DNA]</scope>
    <source>
        <strain evidence="3 4">ASV49</strain>
    </source>
</reference>
<protein>
    <submittedName>
        <fullName evidence="3">CPBP family intramembrane metalloprotease</fullName>
        <ecNumber evidence="3">3.4.-.-</ecNumber>
    </submittedName>
</protein>
<keyword evidence="1" id="KW-0812">Transmembrane</keyword>
<evidence type="ECO:0000256" key="1">
    <source>
        <dbReference type="SAM" id="Phobius"/>
    </source>
</evidence>
<keyword evidence="1" id="KW-1133">Transmembrane helix</keyword>
<feature type="domain" description="CAAX prenyl protease 2/Lysostaphin resistance protein A-like" evidence="2">
    <location>
        <begin position="176"/>
        <end position="275"/>
    </location>
</feature>
<proteinExistence type="predicted"/>
<feature type="transmembrane region" description="Helical" evidence="1">
    <location>
        <begin position="207"/>
        <end position="229"/>
    </location>
</feature>
<evidence type="ECO:0000313" key="3">
    <source>
        <dbReference type="EMBL" id="MDL9980720.1"/>
    </source>
</evidence>
<accession>A0ABT7N1Y2</accession>
<gene>
    <name evidence="3" type="ORF">QSV35_15370</name>
</gene>
<feature type="transmembrane region" description="Helical" evidence="1">
    <location>
        <begin position="164"/>
        <end position="187"/>
    </location>
</feature>
<dbReference type="Pfam" id="PF02517">
    <property type="entry name" value="Rce1-like"/>
    <property type="match status" value="1"/>
</dbReference>
<feature type="transmembrane region" description="Helical" evidence="1">
    <location>
        <begin position="236"/>
        <end position="256"/>
    </location>
</feature>
<organism evidence="3 4">
    <name type="scientific">Microbacterium candidum</name>
    <dbReference type="NCBI Taxonomy" id="3041922"/>
    <lineage>
        <taxon>Bacteria</taxon>
        <taxon>Bacillati</taxon>
        <taxon>Actinomycetota</taxon>
        <taxon>Actinomycetes</taxon>
        <taxon>Micrococcales</taxon>
        <taxon>Microbacteriaceae</taxon>
        <taxon>Microbacterium</taxon>
    </lineage>
</organism>
<dbReference type="InterPro" id="IPR042150">
    <property type="entry name" value="MmRce1-like"/>
</dbReference>
<dbReference type="PANTHER" id="PTHR35797:SF1">
    <property type="entry name" value="PROTEASE"/>
    <property type="match status" value="1"/>
</dbReference>
<dbReference type="InterPro" id="IPR003675">
    <property type="entry name" value="Rce1/LyrA-like_dom"/>
</dbReference>
<feature type="transmembrane region" description="Helical" evidence="1">
    <location>
        <begin position="106"/>
        <end position="134"/>
    </location>
</feature>
<feature type="transmembrane region" description="Helical" evidence="1">
    <location>
        <begin position="295"/>
        <end position="315"/>
    </location>
</feature>
<evidence type="ECO:0000313" key="4">
    <source>
        <dbReference type="Proteomes" id="UP001235064"/>
    </source>
</evidence>
<dbReference type="RefSeq" id="WP_286289681.1">
    <property type="nucleotide sequence ID" value="NZ_JASXSZ010000005.1"/>
</dbReference>
<evidence type="ECO:0000259" key="2">
    <source>
        <dbReference type="Pfam" id="PF02517"/>
    </source>
</evidence>
<dbReference type="EC" id="3.4.-.-" evidence="3"/>
<feature type="transmembrane region" description="Helical" evidence="1">
    <location>
        <begin position="262"/>
        <end position="283"/>
    </location>
</feature>
<sequence length="334" mass="35082">MTAVPAPNTEPSAHAGPVPAPAANARVRWGAVAAFFAIACGLAWLVVSPLWLSGRGLATPGALVLLIAMMYTPTIAVLIVMFTFKAPASDRLRSLGMWPLRPAKQVVWMMVVGLLAPFVIYGVAVAIAGSVGLVRLDLLGFSGMAENLKAAAAAVPAGKALPPVGLLVVLELVALPFGAIFNGLATFGEELGWRGWLVPALRPLGTWPALVISGAIWGFWHTPIILLGYDFGRRDVGGVLLMIGACIAWGVLFGWMRLRSASLWPSVLAHGMLNASAGLLLLFRAAGAPIDQMIVGPLGFVTWGVLAVVVIVLAATGQFRIQPELAPRRVRVKA</sequence>
<keyword evidence="3" id="KW-0645">Protease</keyword>
<keyword evidence="3" id="KW-0378">Hydrolase</keyword>
<dbReference type="EMBL" id="JASXSZ010000005">
    <property type="protein sequence ID" value="MDL9980720.1"/>
    <property type="molecule type" value="Genomic_DNA"/>
</dbReference>
<dbReference type="PANTHER" id="PTHR35797">
    <property type="entry name" value="PROTEASE-RELATED"/>
    <property type="match status" value="1"/>
</dbReference>
<comment type="caution">
    <text evidence="3">The sequence shown here is derived from an EMBL/GenBank/DDBJ whole genome shotgun (WGS) entry which is preliminary data.</text>
</comment>
<name>A0ABT7N1Y2_9MICO</name>
<dbReference type="Proteomes" id="UP001235064">
    <property type="component" value="Unassembled WGS sequence"/>
</dbReference>
<feature type="transmembrane region" description="Helical" evidence="1">
    <location>
        <begin position="29"/>
        <end position="51"/>
    </location>
</feature>